<evidence type="ECO:0000313" key="6">
    <source>
        <dbReference type="Proteomes" id="UP001217089"/>
    </source>
</evidence>
<reference evidence="5 6" key="1">
    <citation type="submission" date="2022-12" db="EMBL/GenBank/DDBJ databases">
        <title>Chromosome-level genome of Tegillarca granosa.</title>
        <authorList>
            <person name="Kim J."/>
        </authorList>
    </citation>
    <scope>NUCLEOTIDE SEQUENCE [LARGE SCALE GENOMIC DNA]</scope>
    <source>
        <strain evidence="5">Teg-2019</strain>
        <tissue evidence="5">Adductor muscle</tissue>
    </source>
</reference>
<sequence length="295" mass="34120">MFKSVDRGVLGSNQSTLKNRFYSSGSRDSDKKGFDSNKFLYATYLSFGMGGLLLLAAIYRGVNKYINKLQGVEEVADSVFGSRPMMIKYKEVVLPIFTSKILKDIESFEVREDDVWVVSYPRSVSAKEVSIENRFPYLEYHYPGLKIIYIARNPKDFQGLMVHLKIFITNSSTTNDVHSVIKKIADFLGKSLSGNDVCKIAEHCQFNKMKNNEMVNFSWWKELGLIDAKSVTGDWKGQLTEEMNKRIDRMVILKFYGSGLEFQYQIDEGDIKMKILILTQRHQIEFCEDRYIYKE</sequence>
<dbReference type="InterPro" id="IPR027417">
    <property type="entry name" value="P-loop_NTPase"/>
</dbReference>
<feature type="transmembrane region" description="Helical" evidence="3">
    <location>
        <begin position="39"/>
        <end position="59"/>
    </location>
</feature>
<dbReference type="Proteomes" id="UP001217089">
    <property type="component" value="Unassembled WGS sequence"/>
</dbReference>
<dbReference type="EMBL" id="JARBDR010000337">
    <property type="protein sequence ID" value="KAJ8314737.1"/>
    <property type="molecule type" value="Genomic_DNA"/>
</dbReference>
<gene>
    <name evidence="5" type="ORF">KUTeg_006887</name>
</gene>
<dbReference type="Pfam" id="PF00685">
    <property type="entry name" value="Sulfotransfer_1"/>
    <property type="match status" value="1"/>
</dbReference>
<dbReference type="PANTHER" id="PTHR11783">
    <property type="entry name" value="SULFOTRANSFERASE SULT"/>
    <property type="match status" value="1"/>
</dbReference>
<keyword evidence="6" id="KW-1185">Reference proteome</keyword>
<evidence type="ECO:0000259" key="4">
    <source>
        <dbReference type="Pfam" id="PF00685"/>
    </source>
</evidence>
<protein>
    <recommendedName>
        <fullName evidence="4">Sulfotransferase domain-containing protein</fullName>
    </recommendedName>
</protein>
<accession>A0ABQ9FBM2</accession>
<keyword evidence="3" id="KW-0812">Transmembrane</keyword>
<evidence type="ECO:0000256" key="1">
    <source>
        <dbReference type="ARBA" id="ARBA00005771"/>
    </source>
</evidence>
<proteinExistence type="inferred from homology"/>
<dbReference type="SUPFAM" id="SSF52540">
    <property type="entry name" value="P-loop containing nucleoside triphosphate hydrolases"/>
    <property type="match status" value="1"/>
</dbReference>
<keyword evidence="3" id="KW-0472">Membrane</keyword>
<keyword evidence="3" id="KW-1133">Transmembrane helix</keyword>
<feature type="domain" description="Sulfotransferase" evidence="4">
    <location>
        <begin position="175"/>
        <end position="252"/>
    </location>
</feature>
<comment type="caution">
    <text evidence="5">The sequence shown here is derived from an EMBL/GenBank/DDBJ whole genome shotgun (WGS) entry which is preliminary data.</text>
</comment>
<evidence type="ECO:0000256" key="2">
    <source>
        <dbReference type="ARBA" id="ARBA00022679"/>
    </source>
</evidence>
<evidence type="ECO:0000256" key="3">
    <source>
        <dbReference type="SAM" id="Phobius"/>
    </source>
</evidence>
<dbReference type="InterPro" id="IPR000863">
    <property type="entry name" value="Sulfotransferase_dom"/>
</dbReference>
<dbReference type="Gene3D" id="3.40.50.300">
    <property type="entry name" value="P-loop containing nucleotide triphosphate hydrolases"/>
    <property type="match status" value="2"/>
</dbReference>
<organism evidence="5 6">
    <name type="scientific">Tegillarca granosa</name>
    <name type="common">Malaysian cockle</name>
    <name type="synonym">Anadara granosa</name>
    <dbReference type="NCBI Taxonomy" id="220873"/>
    <lineage>
        <taxon>Eukaryota</taxon>
        <taxon>Metazoa</taxon>
        <taxon>Spiralia</taxon>
        <taxon>Lophotrochozoa</taxon>
        <taxon>Mollusca</taxon>
        <taxon>Bivalvia</taxon>
        <taxon>Autobranchia</taxon>
        <taxon>Pteriomorphia</taxon>
        <taxon>Arcoida</taxon>
        <taxon>Arcoidea</taxon>
        <taxon>Arcidae</taxon>
        <taxon>Tegillarca</taxon>
    </lineage>
</organism>
<keyword evidence="2" id="KW-0808">Transferase</keyword>
<evidence type="ECO:0000313" key="5">
    <source>
        <dbReference type="EMBL" id="KAJ8314737.1"/>
    </source>
</evidence>
<name>A0ABQ9FBM2_TEGGR</name>
<comment type="similarity">
    <text evidence="1">Belongs to the sulfotransferase 1 family.</text>
</comment>